<proteinExistence type="predicted"/>
<evidence type="ECO:0000259" key="1">
    <source>
        <dbReference type="Pfam" id="PF26138"/>
    </source>
</evidence>
<evidence type="ECO:0000313" key="3">
    <source>
        <dbReference type="RefSeq" id="XP_070854343.1"/>
    </source>
</evidence>
<gene>
    <name evidence="3" type="primary">LOC139354022</name>
</gene>
<dbReference type="Pfam" id="PF26138">
    <property type="entry name" value="DUF8040"/>
    <property type="match status" value="1"/>
</dbReference>
<dbReference type="Proteomes" id="UP001652628">
    <property type="component" value="Chromosome 2"/>
</dbReference>
<organism evidence="2 3">
    <name type="scientific">Drosophila suzukii</name>
    <name type="common">Spotted-wing drosophila fruit fly</name>
    <dbReference type="NCBI Taxonomy" id="28584"/>
    <lineage>
        <taxon>Eukaryota</taxon>
        <taxon>Metazoa</taxon>
        <taxon>Ecdysozoa</taxon>
        <taxon>Arthropoda</taxon>
        <taxon>Hexapoda</taxon>
        <taxon>Insecta</taxon>
        <taxon>Pterygota</taxon>
        <taxon>Neoptera</taxon>
        <taxon>Endopterygota</taxon>
        <taxon>Diptera</taxon>
        <taxon>Brachycera</taxon>
        <taxon>Muscomorpha</taxon>
        <taxon>Ephydroidea</taxon>
        <taxon>Drosophilidae</taxon>
        <taxon>Drosophila</taxon>
        <taxon>Sophophora</taxon>
    </lineage>
</organism>
<evidence type="ECO:0000313" key="2">
    <source>
        <dbReference type="Proteomes" id="UP001652628"/>
    </source>
</evidence>
<dbReference type="InterPro" id="IPR058353">
    <property type="entry name" value="DUF8040"/>
</dbReference>
<accession>A0ABM4TWM1</accession>
<sequence>MPRSVWMLKRYGTFWEKDIPENNDEFFKESFRMEKRTFSFLVDRLGVLRKKDTNWRNAIPLEKRIAIALYTLGSSAEYRSIGRLFGVAQNTVCKILHEFCRALIFEFASEFMSPDYLTPEKVDGTSVKGFEAIGFPQCLGAIGKT</sequence>
<keyword evidence="2" id="KW-1185">Reference proteome</keyword>
<protein>
    <recommendedName>
        <fullName evidence="1">DUF8040 domain-containing protein</fullName>
    </recommendedName>
</protein>
<reference evidence="3" key="1">
    <citation type="submission" date="2025-08" db="UniProtKB">
        <authorList>
            <consortium name="RefSeq"/>
        </authorList>
    </citation>
    <scope>IDENTIFICATION</scope>
</reference>
<name>A0ABM4TWM1_DROSZ</name>
<dbReference type="GeneID" id="139354022"/>
<dbReference type="RefSeq" id="XP_070854343.1">
    <property type="nucleotide sequence ID" value="XM_070998242.1"/>
</dbReference>
<feature type="domain" description="DUF8040" evidence="1">
    <location>
        <begin position="12"/>
        <end position="103"/>
    </location>
</feature>